<feature type="region of interest" description="Disordered" evidence="1">
    <location>
        <begin position="593"/>
        <end position="629"/>
    </location>
</feature>
<gene>
    <name evidence="2" type="ORF">JZ751_027785</name>
</gene>
<dbReference type="GO" id="GO:1990414">
    <property type="term" value="P:replication-born double-strand break repair via sister chromatid exchange"/>
    <property type="evidence" value="ECO:0007669"/>
    <property type="project" value="TreeGrafter"/>
</dbReference>
<dbReference type="PANTHER" id="PTHR28450">
    <property type="entry name" value="FANCONI ANEMIA GROUP B PROTEIN"/>
    <property type="match status" value="1"/>
</dbReference>
<keyword evidence="3" id="KW-1185">Reference proteome</keyword>
<dbReference type="InterPro" id="IPR033333">
    <property type="entry name" value="FANCB"/>
</dbReference>
<name>A0A8T2PI96_9TELE</name>
<sequence length="700" mass="77642">MTDASSPGAMLSHRGQSMKLLSNNGDVLSFQFTHSLASGDQNQKGSELRWTRMSFQWETKAFSIKTEGTTERPNDRQEDFWSHKSTGYFLEDGEAFDGACVFPHAYSSVVKCAYLVWAEEDNDGLNSSVVAATSKKQLVWFEGGVPKDVCVLPFEEPQEVQMIDTGRNGCLFAVSFSHGNMCTVWKDSFQSRPESHEQLDVADTVQENYLLTVQALESRLQRDLEEKERVILQSVRALTDLISGREHTLSSAQQEGLVSLWDEDEAEEGLDEEKSAMPEAPATDPTTLVEKVWHRVIEDHLVVGVQLTSDAASSLENASVSLLLEPDQGPTLPVMQTCSRSFRFPQPLPPTHTSPSYPEPLAKRKRPEQSSEAGSCQALCPTVTGVTELAPLLAFAGRRCYVLLHSVQKQGSTAPLKARGPVVTQCGFVSLDIQDVALGKHTPQLLNNPTLTSAEAREDLLSLLAVSDSRCFQISCSDHTLFDVPQWLLGALQCERAAVWPDFLLSSMGQTSTVMLFHWQERTPFEGELLVYYRGQHRLLQFLDSLCRYLLPSHRIRPLGRRRGQDLAQVLASSLEREALALREGLTSLLRSAANGEDLERTGQAMEATEHAPSGSVPTGTTPTDPTDELQRYRAEWERERERSRRTLCPLVEVERYRKLTDALSHVQMQTDIAAYALSEALPLPSAPSPHASIPSASNS</sequence>
<dbReference type="OrthoDB" id="1917888at2759"/>
<feature type="compositionally biased region" description="Low complexity" evidence="1">
    <location>
        <begin position="613"/>
        <end position="625"/>
    </location>
</feature>
<reference evidence="2" key="1">
    <citation type="thesis" date="2021" institute="BYU ScholarsArchive" country="Provo, UT, USA">
        <title>Applications of and Algorithms for Genome Assembly and Genomic Analyses with an Emphasis on Marine Teleosts.</title>
        <authorList>
            <person name="Pickett B.D."/>
        </authorList>
    </citation>
    <scope>NUCLEOTIDE SEQUENCE</scope>
    <source>
        <strain evidence="2">HI-2016</strain>
    </source>
</reference>
<dbReference type="EMBL" id="JAFBMS010000009">
    <property type="protein sequence ID" value="KAG9349342.1"/>
    <property type="molecule type" value="Genomic_DNA"/>
</dbReference>
<dbReference type="GO" id="GO:2000042">
    <property type="term" value="P:negative regulation of double-strand break repair via homologous recombination"/>
    <property type="evidence" value="ECO:0007669"/>
    <property type="project" value="TreeGrafter"/>
</dbReference>
<accession>A0A8T2PI96</accession>
<feature type="region of interest" description="Disordered" evidence="1">
    <location>
        <begin position="343"/>
        <end position="370"/>
    </location>
</feature>
<dbReference type="PANTHER" id="PTHR28450:SF1">
    <property type="entry name" value="FANCONI ANEMIA GROUP B PROTEIN"/>
    <property type="match status" value="1"/>
</dbReference>
<protein>
    <recommendedName>
        <fullName evidence="4">Fanconi anemia group B protein</fullName>
    </recommendedName>
</protein>
<dbReference type="GO" id="GO:0043240">
    <property type="term" value="C:Fanconi anaemia nuclear complex"/>
    <property type="evidence" value="ECO:0007669"/>
    <property type="project" value="InterPro"/>
</dbReference>
<dbReference type="AlphaFoldDB" id="A0A8T2PI96"/>
<dbReference type="GO" id="GO:0036297">
    <property type="term" value="P:interstrand cross-link repair"/>
    <property type="evidence" value="ECO:0007669"/>
    <property type="project" value="InterPro"/>
</dbReference>
<evidence type="ECO:0000313" key="3">
    <source>
        <dbReference type="Proteomes" id="UP000824540"/>
    </source>
</evidence>
<evidence type="ECO:0000256" key="1">
    <source>
        <dbReference type="SAM" id="MobiDB-lite"/>
    </source>
</evidence>
<dbReference type="Proteomes" id="UP000824540">
    <property type="component" value="Unassembled WGS sequence"/>
</dbReference>
<dbReference type="GO" id="GO:1905168">
    <property type="term" value="P:positive regulation of double-strand break repair via homologous recombination"/>
    <property type="evidence" value="ECO:0007669"/>
    <property type="project" value="TreeGrafter"/>
</dbReference>
<proteinExistence type="predicted"/>
<evidence type="ECO:0008006" key="4">
    <source>
        <dbReference type="Google" id="ProtNLM"/>
    </source>
</evidence>
<comment type="caution">
    <text evidence="2">The sequence shown here is derived from an EMBL/GenBank/DDBJ whole genome shotgun (WGS) entry which is preliminary data.</text>
</comment>
<evidence type="ECO:0000313" key="2">
    <source>
        <dbReference type="EMBL" id="KAG9349342.1"/>
    </source>
</evidence>
<organism evidence="2 3">
    <name type="scientific">Albula glossodonta</name>
    <name type="common">roundjaw bonefish</name>
    <dbReference type="NCBI Taxonomy" id="121402"/>
    <lineage>
        <taxon>Eukaryota</taxon>
        <taxon>Metazoa</taxon>
        <taxon>Chordata</taxon>
        <taxon>Craniata</taxon>
        <taxon>Vertebrata</taxon>
        <taxon>Euteleostomi</taxon>
        <taxon>Actinopterygii</taxon>
        <taxon>Neopterygii</taxon>
        <taxon>Teleostei</taxon>
        <taxon>Albuliformes</taxon>
        <taxon>Albulidae</taxon>
        <taxon>Albula</taxon>
    </lineage>
</organism>
<feature type="region of interest" description="Disordered" evidence="1">
    <location>
        <begin position="265"/>
        <end position="284"/>
    </location>
</feature>